<dbReference type="Proteomes" id="UP000535543">
    <property type="component" value="Unassembled WGS sequence"/>
</dbReference>
<feature type="transmembrane region" description="Helical" evidence="2">
    <location>
        <begin position="125"/>
        <end position="147"/>
    </location>
</feature>
<evidence type="ECO:0000313" key="4">
    <source>
        <dbReference type="Proteomes" id="UP000535543"/>
    </source>
</evidence>
<accession>A0A848KC11</accession>
<feature type="region of interest" description="Disordered" evidence="1">
    <location>
        <begin position="1"/>
        <end position="28"/>
    </location>
</feature>
<keyword evidence="2" id="KW-0472">Membrane</keyword>
<reference evidence="3 4" key="1">
    <citation type="submission" date="2019-05" db="EMBL/GenBank/DDBJ databases">
        <authorList>
            <person name="Lee S.D."/>
        </authorList>
    </citation>
    <scope>NUCLEOTIDE SEQUENCE [LARGE SCALE GENOMIC DNA]</scope>
    <source>
        <strain evidence="3 4">YC2-7</strain>
    </source>
</reference>
<feature type="transmembrane region" description="Helical" evidence="2">
    <location>
        <begin position="62"/>
        <end position="85"/>
    </location>
</feature>
<dbReference type="RefSeq" id="WP_169585768.1">
    <property type="nucleotide sequence ID" value="NZ_VCQU01000002.1"/>
</dbReference>
<evidence type="ECO:0000313" key="3">
    <source>
        <dbReference type="EMBL" id="NMN95068.1"/>
    </source>
</evidence>
<feature type="compositionally biased region" description="Pro residues" evidence="1">
    <location>
        <begin position="17"/>
        <end position="28"/>
    </location>
</feature>
<keyword evidence="4" id="KW-1185">Reference proteome</keyword>
<comment type="caution">
    <text evidence="3">The sequence shown here is derived from an EMBL/GenBank/DDBJ whole genome shotgun (WGS) entry which is preliminary data.</text>
</comment>
<protein>
    <submittedName>
        <fullName evidence="3">Uncharacterized protein</fullName>
    </submittedName>
</protein>
<organism evidence="3 4">
    <name type="scientific">Antrihabitans stalactiti</name>
    <dbReference type="NCBI Taxonomy" id="2584121"/>
    <lineage>
        <taxon>Bacteria</taxon>
        <taxon>Bacillati</taxon>
        <taxon>Actinomycetota</taxon>
        <taxon>Actinomycetes</taxon>
        <taxon>Mycobacteriales</taxon>
        <taxon>Nocardiaceae</taxon>
        <taxon>Antrihabitans</taxon>
    </lineage>
</organism>
<reference evidence="3 4" key="2">
    <citation type="submission" date="2020-06" db="EMBL/GenBank/DDBJ databases">
        <title>Antribacter stalactiti gen. nov., sp. nov., a new member of the family Nacardiaceae isolated from a cave.</title>
        <authorList>
            <person name="Kim I.S."/>
        </authorList>
    </citation>
    <scope>NUCLEOTIDE SEQUENCE [LARGE SCALE GENOMIC DNA]</scope>
    <source>
        <strain evidence="3 4">YC2-7</strain>
    </source>
</reference>
<evidence type="ECO:0000256" key="2">
    <source>
        <dbReference type="SAM" id="Phobius"/>
    </source>
</evidence>
<gene>
    <name evidence="3" type="ORF">FGL95_08475</name>
</gene>
<keyword evidence="2" id="KW-0812">Transmembrane</keyword>
<name>A0A848KC11_9NOCA</name>
<sequence>MSYLPPPSDPFSNGGSAPPPDWGSSWPPPAPFTSAPFASVPVPATPANRGGYAAADKPPGTIWVAFGLTLAAAVVLLGSGIRWALWIFDLRRYAAGVTDTIPDGEVSGFSAAQVGGWADDAAMSVVIVLAILYILIAAVYVLMAFLAKAGSEAGRIVSTVFAGLSSIFVLGGPISWLIVALGVGAVVCMWLAPSTAYIQVKKIARTGIVPSAYPPPPGPQGTYGYPY</sequence>
<feature type="transmembrane region" description="Helical" evidence="2">
    <location>
        <begin position="167"/>
        <end position="192"/>
    </location>
</feature>
<dbReference type="AlphaFoldDB" id="A0A848KC11"/>
<keyword evidence="2" id="KW-1133">Transmembrane helix</keyword>
<evidence type="ECO:0000256" key="1">
    <source>
        <dbReference type="SAM" id="MobiDB-lite"/>
    </source>
</evidence>
<dbReference type="EMBL" id="VCQU01000002">
    <property type="protein sequence ID" value="NMN95068.1"/>
    <property type="molecule type" value="Genomic_DNA"/>
</dbReference>
<proteinExistence type="predicted"/>